<keyword evidence="2" id="KW-1185">Reference proteome</keyword>
<protein>
    <submittedName>
        <fullName evidence="1">Uncharacterized protein</fullName>
    </submittedName>
</protein>
<name>A0ABQ5J6N0_9ASTR</name>
<evidence type="ECO:0000313" key="2">
    <source>
        <dbReference type="Proteomes" id="UP001151760"/>
    </source>
</evidence>
<organism evidence="1 2">
    <name type="scientific">Tanacetum coccineum</name>
    <dbReference type="NCBI Taxonomy" id="301880"/>
    <lineage>
        <taxon>Eukaryota</taxon>
        <taxon>Viridiplantae</taxon>
        <taxon>Streptophyta</taxon>
        <taxon>Embryophyta</taxon>
        <taxon>Tracheophyta</taxon>
        <taxon>Spermatophyta</taxon>
        <taxon>Magnoliopsida</taxon>
        <taxon>eudicotyledons</taxon>
        <taxon>Gunneridae</taxon>
        <taxon>Pentapetalae</taxon>
        <taxon>asterids</taxon>
        <taxon>campanulids</taxon>
        <taxon>Asterales</taxon>
        <taxon>Asteraceae</taxon>
        <taxon>Asteroideae</taxon>
        <taxon>Anthemideae</taxon>
        <taxon>Anthemidinae</taxon>
        <taxon>Tanacetum</taxon>
    </lineage>
</organism>
<sequence>MDHRVPRNLTNSPPVKGHVKTKMFTRSLSISNIAGNGTLGSPTVKLSSSRSTKIYVPLAVTDQPSKPSLNSLIPTILSIHTSNVMKNEDPLSWAYNLLLNYCYRHRVDTYLNRVSNMVSAHTLGVIPDS</sequence>
<dbReference type="Proteomes" id="UP001151760">
    <property type="component" value="Unassembled WGS sequence"/>
</dbReference>
<comment type="caution">
    <text evidence="1">The sequence shown here is derived from an EMBL/GenBank/DDBJ whole genome shotgun (WGS) entry which is preliminary data.</text>
</comment>
<gene>
    <name evidence="1" type="ORF">Tco_1123628</name>
</gene>
<reference evidence="1" key="2">
    <citation type="submission" date="2022-01" db="EMBL/GenBank/DDBJ databases">
        <authorList>
            <person name="Yamashiro T."/>
            <person name="Shiraishi A."/>
            <person name="Satake H."/>
            <person name="Nakayama K."/>
        </authorList>
    </citation>
    <scope>NUCLEOTIDE SEQUENCE</scope>
</reference>
<evidence type="ECO:0000313" key="1">
    <source>
        <dbReference type="EMBL" id="GJU07198.1"/>
    </source>
</evidence>
<proteinExistence type="predicted"/>
<reference evidence="1" key="1">
    <citation type="journal article" date="2022" name="Int. J. Mol. Sci.">
        <title>Draft Genome of Tanacetum Coccineum: Genomic Comparison of Closely Related Tanacetum-Family Plants.</title>
        <authorList>
            <person name="Yamashiro T."/>
            <person name="Shiraishi A."/>
            <person name="Nakayama K."/>
            <person name="Satake H."/>
        </authorList>
    </citation>
    <scope>NUCLEOTIDE SEQUENCE</scope>
</reference>
<accession>A0ABQ5J6N0</accession>
<dbReference type="EMBL" id="BQNB010021514">
    <property type="protein sequence ID" value="GJU07198.1"/>
    <property type="molecule type" value="Genomic_DNA"/>
</dbReference>